<dbReference type="InterPro" id="IPR016166">
    <property type="entry name" value="FAD-bd_PCMH"/>
</dbReference>
<organism evidence="7 8">
    <name type="scientific">Cladonia borealis</name>
    <dbReference type="NCBI Taxonomy" id="184061"/>
    <lineage>
        <taxon>Eukaryota</taxon>
        <taxon>Fungi</taxon>
        <taxon>Dikarya</taxon>
        <taxon>Ascomycota</taxon>
        <taxon>Pezizomycotina</taxon>
        <taxon>Lecanoromycetes</taxon>
        <taxon>OSLEUM clade</taxon>
        <taxon>Lecanoromycetidae</taxon>
        <taxon>Lecanorales</taxon>
        <taxon>Lecanorineae</taxon>
        <taxon>Cladoniaceae</taxon>
        <taxon>Cladonia</taxon>
    </lineage>
</organism>
<name>A0AA39R7T9_9LECA</name>
<dbReference type="SUPFAM" id="SSF56176">
    <property type="entry name" value="FAD-binding/transporter-associated domain-like"/>
    <property type="match status" value="1"/>
</dbReference>
<dbReference type="Gene3D" id="3.40.462.20">
    <property type="match status" value="1"/>
</dbReference>
<sequence>MNTSRFILSSFSILACFATETVSDTAYDESNNFNELVLALKDLNYATVPSFPAPSLSFPSPPVNSSSNGCTLTLPKCKFLGTIMPNVTSQPGSASYVEGDSNYWSSQQAETLPACRVQPETSRDVSASLLVTKFFQCPFAVKSGGHAAFQGASNINGGLTIDLANLNMIQVSSDNTLTQVGAGNRWIDVYMHLDPLQLSVIGGRVADIGVGGLTLGGGISFFSGRHGWACDGVRNYQVVLANASIVEVNQQSFPDLYFALRGGGNNFGIVTSFDLETFPQGQMWGGMTAYPITANASILSALEKFAVNASSDPDAALIVAFAYAEGQYIASTDIEYAKPIIAPPVFQAFTNIESITSTLRITTLTNLTEELKTVNPSGFREFYTTATFKNTPDLQNQILELFVTEVNSITDAEGIIPALVLQPITTEVISYFSKNGGNALGITESDGPLILLNIAIMWSSPLDDDRIISAGNRVVNSSVALAKSMNADYKYIYQNYASQNQNVFAGYGAANQQRLIDISRKYDPEQIFQTLQPGYFKLN</sequence>
<dbReference type="PANTHER" id="PTHR42973:SF34">
    <property type="entry name" value="FAD BINDING DOMAIN PROTEIN (AFU_ORTHOLOGUE AFUA_3G02770)"/>
    <property type="match status" value="1"/>
</dbReference>
<comment type="similarity">
    <text evidence="1">Belongs to the oxygen-dependent FAD-linked oxidoreductase family.</text>
</comment>
<evidence type="ECO:0000256" key="3">
    <source>
        <dbReference type="ARBA" id="ARBA00022827"/>
    </source>
</evidence>
<keyword evidence="3" id="KW-0274">FAD</keyword>
<dbReference type="PROSITE" id="PS51257">
    <property type="entry name" value="PROKAR_LIPOPROTEIN"/>
    <property type="match status" value="1"/>
</dbReference>
<dbReference type="InterPro" id="IPR036318">
    <property type="entry name" value="FAD-bd_PCMH-like_sf"/>
</dbReference>
<evidence type="ECO:0000256" key="4">
    <source>
        <dbReference type="ARBA" id="ARBA00023002"/>
    </source>
</evidence>
<dbReference type="Pfam" id="PF01565">
    <property type="entry name" value="FAD_binding_4"/>
    <property type="match status" value="1"/>
</dbReference>
<accession>A0AA39R7T9</accession>
<evidence type="ECO:0000313" key="8">
    <source>
        <dbReference type="Proteomes" id="UP001166286"/>
    </source>
</evidence>
<protein>
    <recommendedName>
        <fullName evidence="6">FAD-binding PCMH-type domain-containing protein</fullName>
    </recommendedName>
</protein>
<evidence type="ECO:0000256" key="2">
    <source>
        <dbReference type="ARBA" id="ARBA00022630"/>
    </source>
</evidence>
<evidence type="ECO:0000259" key="6">
    <source>
        <dbReference type="PROSITE" id="PS51387"/>
    </source>
</evidence>
<dbReference type="Proteomes" id="UP001166286">
    <property type="component" value="Unassembled WGS sequence"/>
</dbReference>
<keyword evidence="2" id="KW-0285">Flavoprotein</keyword>
<dbReference type="InterPro" id="IPR050416">
    <property type="entry name" value="FAD-linked_Oxidoreductase"/>
</dbReference>
<dbReference type="GO" id="GO:0016491">
    <property type="term" value="F:oxidoreductase activity"/>
    <property type="evidence" value="ECO:0007669"/>
    <property type="project" value="UniProtKB-KW"/>
</dbReference>
<reference evidence="7" key="1">
    <citation type="submission" date="2023-03" db="EMBL/GenBank/DDBJ databases">
        <title>Complete genome of Cladonia borealis.</title>
        <authorList>
            <person name="Park H."/>
        </authorList>
    </citation>
    <scope>NUCLEOTIDE SEQUENCE</scope>
    <source>
        <strain evidence="7">ANT050790</strain>
    </source>
</reference>
<feature type="chain" id="PRO_5041255610" description="FAD-binding PCMH-type domain-containing protein" evidence="5">
    <location>
        <begin position="19"/>
        <end position="539"/>
    </location>
</feature>
<evidence type="ECO:0000256" key="5">
    <source>
        <dbReference type="SAM" id="SignalP"/>
    </source>
</evidence>
<dbReference type="Gene3D" id="3.30.465.10">
    <property type="match status" value="1"/>
</dbReference>
<keyword evidence="4" id="KW-0560">Oxidoreductase</keyword>
<dbReference type="InterPro" id="IPR016167">
    <property type="entry name" value="FAD-bd_PCMH_sub1"/>
</dbReference>
<dbReference type="PROSITE" id="PS51387">
    <property type="entry name" value="FAD_PCMH"/>
    <property type="match status" value="1"/>
</dbReference>
<proteinExistence type="inferred from homology"/>
<dbReference type="InterPro" id="IPR016169">
    <property type="entry name" value="FAD-bd_PCMH_sub2"/>
</dbReference>
<feature type="signal peptide" evidence="5">
    <location>
        <begin position="1"/>
        <end position="18"/>
    </location>
</feature>
<dbReference type="InterPro" id="IPR006094">
    <property type="entry name" value="Oxid_FAD_bind_N"/>
</dbReference>
<keyword evidence="5" id="KW-0732">Signal</keyword>
<dbReference type="AlphaFoldDB" id="A0AA39R7T9"/>
<comment type="caution">
    <text evidence="7">The sequence shown here is derived from an EMBL/GenBank/DDBJ whole genome shotgun (WGS) entry which is preliminary data.</text>
</comment>
<evidence type="ECO:0000256" key="1">
    <source>
        <dbReference type="ARBA" id="ARBA00005466"/>
    </source>
</evidence>
<dbReference type="Gene3D" id="3.30.43.10">
    <property type="entry name" value="Uridine Diphospho-n-acetylenolpyruvylglucosamine Reductase, domain 2"/>
    <property type="match status" value="1"/>
</dbReference>
<dbReference type="EMBL" id="JAFEKC020000002">
    <property type="protein sequence ID" value="KAK0516430.1"/>
    <property type="molecule type" value="Genomic_DNA"/>
</dbReference>
<keyword evidence="8" id="KW-1185">Reference proteome</keyword>
<evidence type="ECO:0000313" key="7">
    <source>
        <dbReference type="EMBL" id="KAK0516430.1"/>
    </source>
</evidence>
<dbReference type="GO" id="GO:0071949">
    <property type="term" value="F:FAD binding"/>
    <property type="evidence" value="ECO:0007669"/>
    <property type="project" value="InterPro"/>
</dbReference>
<feature type="domain" description="FAD-binding PCMH-type" evidence="6">
    <location>
        <begin position="109"/>
        <end position="280"/>
    </location>
</feature>
<gene>
    <name evidence="7" type="ORF">JMJ35_001033</name>
</gene>
<dbReference type="PANTHER" id="PTHR42973">
    <property type="entry name" value="BINDING OXIDOREDUCTASE, PUTATIVE (AFU_ORTHOLOGUE AFUA_1G17690)-RELATED"/>
    <property type="match status" value="1"/>
</dbReference>